<protein>
    <submittedName>
        <fullName evidence="2">Uncharacterized protein</fullName>
    </submittedName>
</protein>
<evidence type="ECO:0000313" key="2">
    <source>
        <dbReference type="EnsemblPlants" id="PGSC0003DMT400096418"/>
    </source>
</evidence>
<evidence type="ECO:0000256" key="1">
    <source>
        <dbReference type="SAM" id="MobiDB-lite"/>
    </source>
</evidence>
<dbReference type="PaxDb" id="4113-PGSC0003DMT400096418"/>
<dbReference type="Proteomes" id="UP000011115">
    <property type="component" value="Unassembled WGS sequence"/>
</dbReference>
<dbReference type="EnsemblPlants" id="PGSC0003DMT400096418">
    <property type="protein sequence ID" value="PGSC0003DMT400096418"/>
    <property type="gene ID" value="PGSC0003DMG400045989"/>
</dbReference>
<sequence length="228" mass="25456">MDRPKHPMRGRAPQKKVKRVVIAAEVTPPRATHPKPPQGSVKGKWSKKVVESSSSISGSLISMGLDSTHLTSFEFEMEEVVGSINLVNTPTTEGGLLKRRCAKLRSEANHVPPTLVHPPRSMNRLKVVGLRTILEEKRLSTDGVERMYLGEIISKEIVTREKQNQTLLPFPVLISDLCYRAGVPFVAKTDTEVTLTSSTDIRRIEAEYTKDEVERKKKALENLFGGRC</sequence>
<dbReference type="Gramene" id="PGSC0003DMT400096418">
    <property type="protein sequence ID" value="PGSC0003DMT400096418"/>
    <property type="gene ID" value="PGSC0003DMG400045989"/>
</dbReference>
<name>M1DYD8_SOLTU</name>
<proteinExistence type="predicted"/>
<dbReference type="AlphaFoldDB" id="M1DYD8"/>
<dbReference type="InParanoid" id="M1DYD8"/>
<keyword evidence="3" id="KW-1185">Reference proteome</keyword>
<dbReference type="HOGENOM" id="CLU_029307_1_0_1"/>
<dbReference type="PANTHER" id="PTHR33180:SF31">
    <property type="entry name" value="POLYPROTEIN PROTEIN"/>
    <property type="match status" value="1"/>
</dbReference>
<organism evidence="2 3">
    <name type="scientific">Solanum tuberosum</name>
    <name type="common">Potato</name>
    <dbReference type="NCBI Taxonomy" id="4113"/>
    <lineage>
        <taxon>Eukaryota</taxon>
        <taxon>Viridiplantae</taxon>
        <taxon>Streptophyta</taxon>
        <taxon>Embryophyta</taxon>
        <taxon>Tracheophyta</taxon>
        <taxon>Spermatophyta</taxon>
        <taxon>Magnoliopsida</taxon>
        <taxon>eudicotyledons</taxon>
        <taxon>Gunneridae</taxon>
        <taxon>Pentapetalae</taxon>
        <taxon>asterids</taxon>
        <taxon>lamiids</taxon>
        <taxon>Solanales</taxon>
        <taxon>Solanaceae</taxon>
        <taxon>Solanoideae</taxon>
        <taxon>Solaneae</taxon>
        <taxon>Solanum</taxon>
    </lineage>
</organism>
<accession>M1DYD8</accession>
<evidence type="ECO:0000313" key="3">
    <source>
        <dbReference type="Proteomes" id="UP000011115"/>
    </source>
</evidence>
<feature type="region of interest" description="Disordered" evidence="1">
    <location>
        <begin position="25"/>
        <end position="46"/>
    </location>
</feature>
<reference evidence="2" key="2">
    <citation type="submission" date="2015-06" db="UniProtKB">
        <authorList>
            <consortium name="EnsemblPlants"/>
        </authorList>
    </citation>
    <scope>IDENTIFICATION</scope>
    <source>
        <strain evidence="2">DM1-3 516 R44</strain>
    </source>
</reference>
<reference evidence="3" key="1">
    <citation type="journal article" date="2011" name="Nature">
        <title>Genome sequence and analysis of the tuber crop potato.</title>
        <authorList>
            <consortium name="The Potato Genome Sequencing Consortium"/>
        </authorList>
    </citation>
    <scope>NUCLEOTIDE SEQUENCE [LARGE SCALE GENOMIC DNA]</scope>
    <source>
        <strain evidence="3">cv. DM1-3 516 R44</strain>
    </source>
</reference>
<dbReference type="PANTHER" id="PTHR33180">
    <property type="entry name" value="PHOTOSYSTEM II CP43 REACTION CENTER PROTEIN"/>
    <property type="match status" value="1"/>
</dbReference>